<name>A0A9P4UWK9_9PLEO</name>
<reference evidence="3" key="1">
    <citation type="journal article" date="2020" name="Stud. Mycol.">
        <title>101 Dothideomycetes genomes: a test case for predicting lifestyles and emergence of pathogens.</title>
        <authorList>
            <person name="Haridas S."/>
            <person name="Albert R."/>
            <person name="Binder M."/>
            <person name="Bloem J."/>
            <person name="Labutti K."/>
            <person name="Salamov A."/>
            <person name="Andreopoulos B."/>
            <person name="Baker S."/>
            <person name="Barry K."/>
            <person name="Bills G."/>
            <person name="Bluhm B."/>
            <person name="Cannon C."/>
            <person name="Castanera R."/>
            <person name="Culley D."/>
            <person name="Daum C."/>
            <person name="Ezra D."/>
            <person name="Gonzalez J."/>
            <person name="Henrissat B."/>
            <person name="Kuo A."/>
            <person name="Liang C."/>
            <person name="Lipzen A."/>
            <person name="Lutzoni F."/>
            <person name="Magnuson J."/>
            <person name="Mondo S."/>
            <person name="Nolan M."/>
            <person name="Ohm R."/>
            <person name="Pangilinan J."/>
            <person name="Park H.-J."/>
            <person name="Ramirez L."/>
            <person name="Alfaro M."/>
            <person name="Sun H."/>
            <person name="Tritt A."/>
            <person name="Yoshinaga Y."/>
            <person name="Zwiers L.-H."/>
            <person name="Turgeon B."/>
            <person name="Goodwin S."/>
            <person name="Spatafora J."/>
            <person name="Crous P."/>
            <person name="Grigoriev I."/>
        </authorList>
    </citation>
    <scope>NUCLEOTIDE SEQUENCE</scope>
    <source>
        <strain evidence="3">CBS 125425</strain>
    </source>
</reference>
<dbReference type="Proteomes" id="UP000799444">
    <property type="component" value="Unassembled WGS sequence"/>
</dbReference>
<organism evidence="3 4">
    <name type="scientific">Polyplosphaeria fusca</name>
    <dbReference type="NCBI Taxonomy" id="682080"/>
    <lineage>
        <taxon>Eukaryota</taxon>
        <taxon>Fungi</taxon>
        <taxon>Dikarya</taxon>
        <taxon>Ascomycota</taxon>
        <taxon>Pezizomycotina</taxon>
        <taxon>Dothideomycetes</taxon>
        <taxon>Pleosporomycetidae</taxon>
        <taxon>Pleosporales</taxon>
        <taxon>Tetraplosphaeriaceae</taxon>
        <taxon>Polyplosphaeria</taxon>
    </lineage>
</organism>
<feature type="signal peptide" evidence="2">
    <location>
        <begin position="1"/>
        <end position="20"/>
    </location>
</feature>
<feature type="region of interest" description="Disordered" evidence="1">
    <location>
        <begin position="67"/>
        <end position="113"/>
    </location>
</feature>
<evidence type="ECO:0000256" key="2">
    <source>
        <dbReference type="SAM" id="SignalP"/>
    </source>
</evidence>
<feature type="region of interest" description="Disordered" evidence="1">
    <location>
        <begin position="27"/>
        <end position="49"/>
    </location>
</feature>
<proteinExistence type="predicted"/>
<feature type="compositionally biased region" description="Low complexity" evidence="1">
    <location>
        <begin position="125"/>
        <end position="148"/>
    </location>
</feature>
<feature type="chain" id="PRO_5040349918" evidence="2">
    <location>
        <begin position="21"/>
        <end position="236"/>
    </location>
</feature>
<comment type="caution">
    <text evidence="3">The sequence shown here is derived from an EMBL/GenBank/DDBJ whole genome shotgun (WGS) entry which is preliminary data.</text>
</comment>
<dbReference type="AlphaFoldDB" id="A0A9P4UWK9"/>
<gene>
    <name evidence="3" type="ORF">EJ04DRAFT_516955</name>
</gene>
<accession>A0A9P4UWK9</accession>
<feature type="compositionally biased region" description="Low complexity" evidence="1">
    <location>
        <begin position="74"/>
        <end position="85"/>
    </location>
</feature>
<sequence>MQFKISTIAALAALLAAANAAPQGLPPSNPGAGFGDEPSAGTPALPTDSGSLGGFFGSLMSELFPSRTQDASQGGFPTGFFGSPSDAPEPPFGELPSGPDGGFPTAFPTGGSGDNFPTDIPGIFPTGGAPFPTGGAPFPTGGAPSGTPDFPGVSDLPTPPAGSPSFPGVSGLPTPTGVPDFPGASSGLGFPDPSNVPEISGPAPTNGPDTDLPNISTISFVLASSTPVPGFGGFGR</sequence>
<evidence type="ECO:0000256" key="1">
    <source>
        <dbReference type="SAM" id="MobiDB-lite"/>
    </source>
</evidence>
<evidence type="ECO:0000313" key="4">
    <source>
        <dbReference type="Proteomes" id="UP000799444"/>
    </source>
</evidence>
<keyword evidence="4" id="KW-1185">Reference proteome</keyword>
<evidence type="ECO:0000313" key="3">
    <source>
        <dbReference type="EMBL" id="KAF2727918.1"/>
    </source>
</evidence>
<keyword evidence="2" id="KW-0732">Signal</keyword>
<feature type="region of interest" description="Disordered" evidence="1">
    <location>
        <begin position="125"/>
        <end position="214"/>
    </location>
</feature>
<protein>
    <submittedName>
        <fullName evidence="3">Uncharacterized protein</fullName>
    </submittedName>
</protein>
<dbReference type="EMBL" id="ML996304">
    <property type="protein sequence ID" value="KAF2727918.1"/>
    <property type="molecule type" value="Genomic_DNA"/>
</dbReference>